<reference evidence="7 8" key="1">
    <citation type="submission" date="2020-04" db="EMBL/GenBank/DDBJ databases">
        <title>Ferrimonas sp. S7 isolated from sea water.</title>
        <authorList>
            <person name="Bae S.S."/>
            <person name="Baek K."/>
        </authorList>
    </citation>
    <scope>NUCLEOTIDE SEQUENCE [LARGE SCALE GENOMIC DNA]</scope>
    <source>
        <strain evidence="7 8">S7</strain>
    </source>
</reference>
<protein>
    <recommendedName>
        <fullName evidence="6">Flagellar secretion chaperone FliS</fullName>
    </recommendedName>
</protein>
<evidence type="ECO:0000256" key="4">
    <source>
        <dbReference type="ARBA" id="ARBA00022795"/>
    </source>
</evidence>
<evidence type="ECO:0000256" key="6">
    <source>
        <dbReference type="PIRNR" id="PIRNR039090"/>
    </source>
</evidence>
<keyword evidence="7" id="KW-0282">Flagellum</keyword>
<dbReference type="EMBL" id="CP051180">
    <property type="protein sequence ID" value="QIZ77360.1"/>
    <property type="molecule type" value="Genomic_DNA"/>
</dbReference>
<dbReference type="Pfam" id="PF02561">
    <property type="entry name" value="FliS"/>
    <property type="match status" value="1"/>
</dbReference>
<keyword evidence="3 6" id="KW-0963">Cytoplasm</keyword>
<keyword evidence="5" id="KW-0143">Chaperone</keyword>
<organism evidence="7 8">
    <name type="scientific">Ferrimonas lipolytica</name>
    <dbReference type="NCBI Taxonomy" id="2724191"/>
    <lineage>
        <taxon>Bacteria</taxon>
        <taxon>Pseudomonadati</taxon>
        <taxon>Pseudomonadota</taxon>
        <taxon>Gammaproteobacteria</taxon>
        <taxon>Alteromonadales</taxon>
        <taxon>Ferrimonadaceae</taxon>
        <taxon>Ferrimonas</taxon>
    </lineage>
</organism>
<dbReference type="GO" id="GO:0044780">
    <property type="term" value="P:bacterial-type flagellum assembly"/>
    <property type="evidence" value="ECO:0007669"/>
    <property type="project" value="InterPro"/>
</dbReference>
<dbReference type="PIRSF" id="PIRSF039090">
    <property type="entry name" value="Flis"/>
    <property type="match status" value="1"/>
</dbReference>
<gene>
    <name evidence="7" type="primary">fliS</name>
    <name evidence="7" type="ORF">HER31_11005</name>
</gene>
<keyword evidence="4 6" id="KW-1005">Bacterial flagellum biogenesis</keyword>
<keyword evidence="7" id="KW-0969">Cilium</keyword>
<dbReference type="RefSeq" id="WP_168660620.1">
    <property type="nucleotide sequence ID" value="NZ_CP051180.1"/>
</dbReference>
<dbReference type="GO" id="GO:0005829">
    <property type="term" value="C:cytosol"/>
    <property type="evidence" value="ECO:0007669"/>
    <property type="project" value="UniProtKB-SubCell"/>
</dbReference>
<evidence type="ECO:0000313" key="7">
    <source>
        <dbReference type="EMBL" id="QIZ77360.1"/>
    </source>
</evidence>
<evidence type="ECO:0000313" key="8">
    <source>
        <dbReference type="Proteomes" id="UP000501602"/>
    </source>
</evidence>
<sequence>MRGSLKAYNKVNIGAQAAEASPHKIVQMLLAGAMEKSLRAKLAIEQNDTAKKGELIGRSIEIIAHLQAALDHDKGGEISDNLSAIYAYATRRLSFANVNNDTEALLEVVSLLRTIKEGWDAIPPEFHQMDKVS</sequence>
<dbReference type="PANTHER" id="PTHR34773">
    <property type="entry name" value="FLAGELLAR SECRETION CHAPERONE FLIS"/>
    <property type="match status" value="1"/>
</dbReference>
<evidence type="ECO:0000256" key="1">
    <source>
        <dbReference type="ARBA" id="ARBA00004514"/>
    </source>
</evidence>
<dbReference type="InterPro" id="IPR036584">
    <property type="entry name" value="FliS_sf"/>
</dbReference>
<proteinExistence type="inferred from homology"/>
<comment type="similarity">
    <text evidence="2 6">Belongs to the FliS family.</text>
</comment>
<dbReference type="KEGG" id="fes:HER31_11005"/>
<dbReference type="CDD" id="cd16098">
    <property type="entry name" value="FliS"/>
    <property type="match status" value="1"/>
</dbReference>
<dbReference type="AlphaFoldDB" id="A0A6H1UFI2"/>
<dbReference type="InterPro" id="IPR003713">
    <property type="entry name" value="FliS"/>
</dbReference>
<dbReference type="SUPFAM" id="SSF101116">
    <property type="entry name" value="Flagellar export chaperone FliS"/>
    <property type="match status" value="1"/>
</dbReference>
<dbReference type="Gene3D" id="1.20.120.340">
    <property type="entry name" value="Flagellar protein FliS"/>
    <property type="match status" value="1"/>
</dbReference>
<evidence type="ECO:0000256" key="5">
    <source>
        <dbReference type="ARBA" id="ARBA00023186"/>
    </source>
</evidence>
<dbReference type="PANTHER" id="PTHR34773:SF1">
    <property type="entry name" value="FLAGELLAR SECRETION CHAPERONE FLIS"/>
    <property type="match status" value="1"/>
</dbReference>
<keyword evidence="8" id="KW-1185">Reference proteome</keyword>
<evidence type="ECO:0000256" key="3">
    <source>
        <dbReference type="ARBA" id="ARBA00022490"/>
    </source>
</evidence>
<dbReference type="NCBIfam" id="TIGR00208">
    <property type="entry name" value="fliS"/>
    <property type="match status" value="1"/>
</dbReference>
<accession>A0A6H1UFI2</accession>
<comment type="subcellular location">
    <subcellularLocation>
        <location evidence="1 6">Cytoplasm</location>
        <location evidence="1 6">Cytosol</location>
    </subcellularLocation>
</comment>
<dbReference type="Proteomes" id="UP000501602">
    <property type="component" value="Chromosome"/>
</dbReference>
<evidence type="ECO:0000256" key="2">
    <source>
        <dbReference type="ARBA" id="ARBA00008787"/>
    </source>
</evidence>
<keyword evidence="7" id="KW-0966">Cell projection</keyword>
<name>A0A6H1UFI2_9GAMM</name>
<dbReference type="GO" id="GO:0071973">
    <property type="term" value="P:bacterial-type flagellum-dependent cell motility"/>
    <property type="evidence" value="ECO:0007669"/>
    <property type="project" value="TreeGrafter"/>
</dbReference>